<organism evidence="2 3">
    <name type="scientific">Streptomyces salinarius</name>
    <dbReference type="NCBI Taxonomy" id="2762598"/>
    <lineage>
        <taxon>Bacteria</taxon>
        <taxon>Bacillati</taxon>
        <taxon>Actinomycetota</taxon>
        <taxon>Actinomycetes</taxon>
        <taxon>Kitasatosporales</taxon>
        <taxon>Streptomycetaceae</taxon>
        <taxon>Streptomyces</taxon>
    </lineage>
</organism>
<proteinExistence type="predicted"/>
<gene>
    <name evidence="2" type="ORF">AB4829_09715</name>
</gene>
<name>A0ABW8B7B9_9ACTN</name>
<evidence type="ECO:0000313" key="2">
    <source>
        <dbReference type="EMBL" id="MFI7870875.1"/>
    </source>
</evidence>
<keyword evidence="3" id="KW-1185">Reference proteome</keyword>
<dbReference type="Proteomes" id="UP001614264">
    <property type="component" value="Unassembled WGS sequence"/>
</dbReference>
<dbReference type="EMBL" id="JBITPR010000029">
    <property type="protein sequence ID" value="MFI7870875.1"/>
    <property type="molecule type" value="Genomic_DNA"/>
</dbReference>
<feature type="region of interest" description="Disordered" evidence="1">
    <location>
        <begin position="21"/>
        <end position="57"/>
    </location>
</feature>
<feature type="compositionally biased region" description="Basic and acidic residues" evidence="1">
    <location>
        <begin position="33"/>
        <end position="57"/>
    </location>
</feature>
<evidence type="ECO:0000256" key="1">
    <source>
        <dbReference type="SAM" id="MobiDB-lite"/>
    </source>
</evidence>
<comment type="caution">
    <text evidence="2">The sequence shown here is derived from an EMBL/GenBank/DDBJ whole genome shotgun (WGS) entry which is preliminary data.</text>
</comment>
<dbReference type="RefSeq" id="WP_399591893.1">
    <property type="nucleotide sequence ID" value="NZ_JBITPR010000029.1"/>
</dbReference>
<protein>
    <submittedName>
        <fullName evidence="2">Uncharacterized protein</fullName>
    </submittedName>
</protein>
<reference evidence="2 3" key="1">
    <citation type="submission" date="2024-07" db="EMBL/GenBank/DDBJ databases">
        <title>Whole genome sequencing of Prodigiosin pigment-producing Streptomyces salinarius isolated from rhizosphere soil of Arachis hypogaea.</title>
        <authorList>
            <person name="Vidhya A."/>
            <person name="Ramya S."/>
        </authorList>
    </citation>
    <scope>NUCLEOTIDE SEQUENCE [LARGE SCALE GENOMIC DNA]</scope>
    <source>
        <strain evidence="2 3">VRMG2420</strain>
    </source>
</reference>
<evidence type="ECO:0000313" key="3">
    <source>
        <dbReference type="Proteomes" id="UP001614264"/>
    </source>
</evidence>
<accession>A0ABW8B7B9</accession>
<sequence length="57" mass="6439">MSCPLPPVEWPPARWPPAVVPQVNRRTGTVTMAERRAPMRERPRNRGGDRYDGGLAE</sequence>